<evidence type="ECO:0000256" key="1">
    <source>
        <dbReference type="SAM" id="Coils"/>
    </source>
</evidence>
<protein>
    <recommendedName>
        <fullName evidence="4">DUF3164 family protein</fullName>
    </recommendedName>
</protein>
<evidence type="ECO:0000313" key="3">
    <source>
        <dbReference type="Proteomes" id="UP000693777"/>
    </source>
</evidence>
<evidence type="ECO:0000313" key="2">
    <source>
        <dbReference type="EMBL" id="QQV91545.1"/>
    </source>
</evidence>
<proteinExistence type="predicted"/>
<dbReference type="EMBL" id="MT732475">
    <property type="protein sequence ID" value="QQV91545.1"/>
    <property type="molecule type" value="Genomic_DNA"/>
</dbReference>
<reference evidence="2" key="1">
    <citation type="submission" date="2020-07" db="EMBL/GenBank/DDBJ databases">
        <title>Highly diverse flavobacterial phages as mortality factor during North Sea spring blooms.</title>
        <authorList>
            <person name="Bartlau N."/>
            <person name="Wichels A."/>
            <person name="Krohne G."/>
            <person name="Adriaenssens E.M."/>
            <person name="Heins A."/>
            <person name="Fuchs B.M."/>
            <person name="Amann R."/>
            <person name="Moraru C."/>
        </authorList>
    </citation>
    <scope>NUCLEOTIDE SEQUENCE</scope>
</reference>
<accession>A0A8E4ZG20</accession>
<keyword evidence="1" id="KW-0175">Coiled coil</keyword>
<dbReference type="Proteomes" id="UP000693777">
    <property type="component" value="Segment"/>
</dbReference>
<gene>
    <name evidence="2" type="ORF">Peternella1_9</name>
</gene>
<keyword evidence="3" id="KW-1185">Reference proteome</keyword>
<evidence type="ECO:0008006" key="4">
    <source>
        <dbReference type="Google" id="ProtNLM"/>
    </source>
</evidence>
<sequence length="223" mass="25992">MKSVITAMENKPQEKPVMTKEELKAALKEIEAAEKAKEKKERKEYEDDNEHFLTQTVGKFQQLKSELKQLKDYTIKEANKLYHRMYAINDKESPEVNTFSRINKAQTIKITVDRQDKMKFTPEASVHINAIKDIFKSKFEDRNKGMYKIMDGLLIKGSKGEYDPKLLAKARRQVRELGYEDLIAEFDKLDECQIVEGTSLYCRAYMKNEAGKWEDVSLNFSSL</sequence>
<name>A0A8E4ZG20_9CAUD</name>
<organism evidence="2 3">
    <name type="scientific">Winogradskyella phage Peternella_1</name>
    <dbReference type="NCBI Taxonomy" id="2745699"/>
    <lineage>
        <taxon>Viruses</taxon>
        <taxon>Duplodnaviria</taxon>
        <taxon>Heunggongvirae</taxon>
        <taxon>Uroviricota</taxon>
        <taxon>Caudoviricetes</taxon>
        <taxon>Winoviridae</taxon>
        <taxon>Peternellavirus</taxon>
        <taxon>Peternellavirus peternella</taxon>
    </lineage>
</organism>
<feature type="coiled-coil region" evidence="1">
    <location>
        <begin position="20"/>
        <end position="55"/>
    </location>
</feature>